<evidence type="ECO:0000313" key="1">
    <source>
        <dbReference type="EMBL" id="KKK47652.1"/>
    </source>
</evidence>
<dbReference type="AlphaFoldDB" id="A0A0F8VTJ0"/>
<proteinExistence type="predicted"/>
<comment type="caution">
    <text evidence="1">The sequence shown here is derived from an EMBL/GenBank/DDBJ whole genome shotgun (WGS) entry which is preliminary data.</text>
</comment>
<sequence>MMKEIVRENLGASAGNDAFGESRSFDATFFSVQADATLGPSITKNFSWRNVLIVLQDLSDVAREAGTEIYFAIVPTSTTTFEFQTFANQPGQDRRFPDGNIPIVFSLDRGNIVDPVLEDDFEDEVDYVYGGGQGEAAARDIQEVRDLDRINKSIWNRR</sequence>
<protein>
    <submittedName>
        <fullName evidence="1">Uncharacterized protein</fullName>
    </submittedName>
</protein>
<organism evidence="1">
    <name type="scientific">marine sediment metagenome</name>
    <dbReference type="NCBI Taxonomy" id="412755"/>
    <lineage>
        <taxon>unclassified sequences</taxon>
        <taxon>metagenomes</taxon>
        <taxon>ecological metagenomes</taxon>
    </lineage>
</organism>
<name>A0A0F8VTJ0_9ZZZZ</name>
<dbReference type="EMBL" id="LAZR01069468">
    <property type="protein sequence ID" value="KKK47652.1"/>
    <property type="molecule type" value="Genomic_DNA"/>
</dbReference>
<feature type="non-terminal residue" evidence="1">
    <location>
        <position position="158"/>
    </location>
</feature>
<gene>
    <name evidence="1" type="ORF">LCGC14_3153050</name>
</gene>
<accession>A0A0F8VTJ0</accession>
<reference evidence="1" key="1">
    <citation type="journal article" date="2015" name="Nature">
        <title>Complex archaea that bridge the gap between prokaryotes and eukaryotes.</title>
        <authorList>
            <person name="Spang A."/>
            <person name="Saw J.H."/>
            <person name="Jorgensen S.L."/>
            <person name="Zaremba-Niedzwiedzka K."/>
            <person name="Martijn J."/>
            <person name="Lind A.E."/>
            <person name="van Eijk R."/>
            <person name="Schleper C."/>
            <person name="Guy L."/>
            <person name="Ettema T.J."/>
        </authorList>
    </citation>
    <scope>NUCLEOTIDE SEQUENCE</scope>
</reference>